<name>X6P3V7_RETFI</name>
<comment type="caution">
    <text evidence="2">The sequence shown here is derived from an EMBL/GenBank/DDBJ whole genome shotgun (WGS) entry which is preliminary data.</text>
</comment>
<sequence length="315" mass="35212">MDAGGGSSGSSSTDTNTDTDAEHKHQGQDQNQGTDVYNNEHASHARANADADADEAKALEECNNQTLLDNEKQMGNESECHSKMDGHVDVVIRESTMDNDNENLEEKSNAQEQAKVETIENELNVASSTEIQPLLADANVPADVHPIESKPELGTLVDKQTQKKPHTKHGKSKPSRPFVPTKRKKQGFMKQLHERQPLTYQNRFQFLETHCGTPSVRGRNEQMCVYCEHLQSDELDNKVAYLLQKMAFFYKRNKDKAGGSGKGKSAKNQIVKRYVCGLKETIKRLKYSPNEVQGVIMSYFMDEISLASGLDRLVL</sequence>
<protein>
    <submittedName>
        <fullName evidence="2">Type VI secretion system Vgr family protein</fullName>
    </submittedName>
</protein>
<reference evidence="2 3" key="1">
    <citation type="journal article" date="2013" name="Curr. Biol.">
        <title>The Genome of the Foraminiferan Reticulomyxa filosa.</title>
        <authorList>
            <person name="Glockner G."/>
            <person name="Hulsmann N."/>
            <person name="Schleicher M."/>
            <person name="Noegel A.A."/>
            <person name="Eichinger L."/>
            <person name="Gallinger C."/>
            <person name="Pawlowski J."/>
            <person name="Sierra R."/>
            <person name="Euteneuer U."/>
            <person name="Pillet L."/>
            <person name="Moustafa A."/>
            <person name="Platzer M."/>
            <person name="Groth M."/>
            <person name="Szafranski K."/>
            <person name="Schliwa M."/>
        </authorList>
    </citation>
    <scope>NUCLEOTIDE SEQUENCE [LARGE SCALE GENOMIC DNA]</scope>
</reference>
<feature type="region of interest" description="Disordered" evidence="1">
    <location>
        <begin position="93"/>
        <end position="112"/>
    </location>
</feature>
<evidence type="ECO:0000313" key="3">
    <source>
        <dbReference type="Proteomes" id="UP000023152"/>
    </source>
</evidence>
<keyword evidence="3" id="KW-1185">Reference proteome</keyword>
<evidence type="ECO:0000313" key="2">
    <source>
        <dbReference type="EMBL" id="ETO32267.1"/>
    </source>
</evidence>
<dbReference type="Proteomes" id="UP000023152">
    <property type="component" value="Unassembled WGS sequence"/>
</dbReference>
<feature type="region of interest" description="Disordered" evidence="1">
    <location>
        <begin position="1"/>
        <end position="56"/>
    </location>
</feature>
<organism evidence="2 3">
    <name type="scientific">Reticulomyxa filosa</name>
    <dbReference type="NCBI Taxonomy" id="46433"/>
    <lineage>
        <taxon>Eukaryota</taxon>
        <taxon>Sar</taxon>
        <taxon>Rhizaria</taxon>
        <taxon>Retaria</taxon>
        <taxon>Foraminifera</taxon>
        <taxon>Monothalamids</taxon>
        <taxon>Reticulomyxidae</taxon>
        <taxon>Reticulomyxa</taxon>
    </lineage>
</organism>
<evidence type="ECO:0000256" key="1">
    <source>
        <dbReference type="SAM" id="MobiDB-lite"/>
    </source>
</evidence>
<proteinExistence type="predicted"/>
<feature type="compositionally biased region" description="Low complexity" evidence="1">
    <location>
        <begin position="9"/>
        <end position="18"/>
    </location>
</feature>
<gene>
    <name evidence="2" type="ORF">RFI_04851</name>
</gene>
<dbReference type="AlphaFoldDB" id="X6P3V7"/>
<feature type="compositionally biased region" description="Basic and acidic residues" evidence="1">
    <location>
        <begin position="41"/>
        <end position="56"/>
    </location>
</feature>
<feature type="region of interest" description="Disordered" evidence="1">
    <location>
        <begin position="145"/>
        <end position="186"/>
    </location>
</feature>
<feature type="compositionally biased region" description="Basic residues" evidence="1">
    <location>
        <begin position="162"/>
        <end position="174"/>
    </location>
</feature>
<dbReference type="EMBL" id="ASPP01004339">
    <property type="protein sequence ID" value="ETO32267.1"/>
    <property type="molecule type" value="Genomic_DNA"/>
</dbReference>
<feature type="compositionally biased region" description="Polar residues" evidence="1">
    <location>
        <begin position="28"/>
        <end position="37"/>
    </location>
</feature>
<accession>X6P3V7</accession>